<organism evidence="1 2">
    <name type="scientific">Chryseobacterium indoltheticum</name>
    <dbReference type="NCBI Taxonomy" id="254"/>
    <lineage>
        <taxon>Bacteria</taxon>
        <taxon>Pseudomonadati</taxon>
        <taxon>Bacteroidota</taxon>
        <taxon>Flavobacteriia</taxon>
        <taxon>Flavobacteriales</taxon>
        <taxon>Weeksellaceae</taxon>
        <taxon>Chryseobacterium group</taxon>
        <taxon>Chryseobacterium</taxon>
    </lineage>
</organism>
<dbReference type="PROSITE" id="PS51257">
    <property type="entry name" value="PROKAR_LIPOPROTEIN"/>
    <property type="match status" value="1"/>
</dbReference>
<proteinExistence type="predicted"/>
<protein>
    <recommendedName>
        <fullName evidence="3">Lipoprotein</fullName>
    </recommendedName>
</protein>
<evidence type="ECO:0000313" key="2">
    <source>
        <dbReference type="Proteomes" id="UP000254282"/>
    </source>
</evidence>
<dbReference type="RefSeq" id="WP_115621474.1">
    <property type="nucleotide sequence ID" value="NZ_UFVR01000004.1"/>
</dbReference>
<gene>
    <name evidence="1" type="ORF">NCTC13532_03937</name>
</gene>
<reference evidence="1 2" key="1">
    <citation type="submission" date="2018-06" db="EMBL/GenBank/DDBJ databases">
        <authorList>
            <consortium name="Pathogen Informatics"/>
            <person name="Doyle S."/>
        </authorList>
    </citation>
    <scope>NUCLEOTIDE SEQUENCE [LARGE SCALE GENOMIC DNA]</scope>
    <source>
        <strain evidence="1 2">NCTC13532</strain>
    </source>
</reference>
<dbReference type="Proteomes" id="UP000254282">
    <property type="component" value="Unassembled WGS sequence"/>
</dbReference>
<accession>A0A381FP35</accession>
<dbReference type="EMBL" id="UFVR01000004">
    <property type="protein sequence ID" value="SUX48330.1"/>
    <property type="molecule type" value="Genomic_DNA"/>
</dbReference>
<name>A0A381FP35_9FLAO</name>
<evidence type="ECO:0008006" key="3">
    <source>
        <dbReference type="Google" id="ProtNLM"/>
    </source>
</evidence>
<evidence type="ECO:0000313" key="1">
    <source>
        <dbReference type="EMBL" id="SUX48330.1"/>
    </source>
</evidence>
<dbReference type="AlphaFoldDB" id="A0A381FP35"/>
<sequence length="217" mass="24636">MKNILLIIFASILFSGCNSLQGQNKDVEEFVKIVIETYNEKNSVKFNQLINKNTGLVFITTMGSNNTWLKVHKVCPSKKCLQTNSTESIGIPYQSFLEGYKVENLNLNKIEFTEKSFFECGKIEKYGVFVSSKDKFHSLSGSVSFFIENYSNIIGEKIDSSKKKELDTDLKKIRKIELTSRRVTMNSKGGTFVFCITNIAGKWYLTIIDFASMDCSV</sequence>